<dbReference type="PANTHER" id="PTHR11640:SF155">
    <property type="entry name" value="IG-LIKE DOMAIN-CONTAINING PROTEIN"/>
    <property type="match status" value="1"/>
</dbReference>
<dbReference type="AlphaFoldDB" id="A0AAW2HUS4"/>
<dbReference type="InterPro" id="IPR051275">
    <property type="entry name" value="Cell_adhesion_signaling"/>
</dbReference>
<evidence type="ECO:0000256" key="1">
    <source>
        <dbReference type="ARBA" id="ARBA00004479"/>
    </source>
</evidence>
<evidence type="ECO:0000259" key="6">
    <source>
        <dbReference type="PROSITE" id="PS50835"/>
    </source>
</evidence>
<dbReference type="PROSITE" id="PS50835">
    <property type="entry name" value="IG_LIKE"/>
    <property type="match status" value="1"/>
</dbReference>
<keyword evidence="5" id="KW-0393">Immunoglobulin domain</keyword>
<feature type="domain" description="Ig-like" evidence="6">
    <location>
        <begin position="12"/>
        <end position="84"/>
    </location>
</feature>
<dbReference type="GO" id="GO:0005911">
    <property type="term" value="C:cell-cell junction"/>
    <property type="evidence" value="ECO:0007669"/>
    <property type="project" value="TreeGrafter"/>
</dbReference>
<name>A0AAW2HUS4_9NEOP</name>
<dbReference type="GO" id="GO:0098609">
    <property type="term" value="P:cell-cell adhesion"/>
    <property type="evidence" value="ECO:0007669"/>
    <property type="project" value="TreeGrafter"/>
</dbReference>
<evidence type="ECO:0000313" key="7">
    <source>
        <dbReference type="EMBL" id="KAL0273649.1"/>
    </source>
</evidence>
<dbReference type="GO" id="GO:0050839">
    <property type="term" value="F:cell adhesion molecule binding"/>
    <property type="evidence" value="ECO:0007669"/>
    <property type="project" value="TreeGrafter"/>
</dbReference>
<evidence type="ECO:0000256" key="5">
    <source>
        <dbReference type="ARBA" id="ARBA00023319"/>
    </source>
</evidence>
<keyword evidence="4" id="KW-0325">Glycoprotein</keyword>
<organism evidence="7">
    <name type="scientific">Menopon gallinae</name>
    <name type="common">poultry shaft louse</name>
    <dbReference type="NCBI Taxonomy" id="328185"/>
    <lineage>
        <taxon>Eukaryota</taxon>
        <taxon>Metazoa</taxon>
        <taxon>Ecdysozoa</taxon>
        <taxon>Arthropoda</taxon>
        <taxon>Hexapoda</taxon>
        <taxon>Insecta</taxon>
        <taxon>Pterygota</taxon>
        <taxon>Neoptera</taxon>
        <taxon>Paraneoptera</taxon>
        <taxon>Psocodea</taxon>
        <taxon>Troctomorpha</taxon>
        <taxon>Phthiraptera</taxon>
        <taxon>Amblycera</taxon>
        <taxon>Menoponidae</taxon>
        <taxon>Menopon</taxon>
    </lineage>
</organism>
<dbReference type="Gene3D" id="2.60.40.10">
    <property type="entry name" value="Immunoglobulins"/>
    <property type="match status" value="2"/>
</dbReference>
<dbReference type="EMBL" id="JARGDH010000003">
    <property type="protein sequence ID" value="KAL0273649.1"/>
    <property type="molecule type" value="Genomic_DNA"/>
</dbReference>
<dbReference type="GO" id="GO:0005886">
    <property type="term" value="C:plasma membrane"/>
    <property type="evidence" value="ECO:0007669"/>
    <property type="project" value="TreeGrafter"/>
</dbReference>
<dbReference type="InterPro" id="IPR007110">
    <property type="entry name" value="Ig-like_dom"/>
</dbReference>
<keyword evidence="2" id="KW-0472">Membrane</keyword>
<dbReference type="SUPFAM" id="SSF48726">
    <property type="entry name" value="Immunoglobulin"/>
    <property type="match status" value="3"/>
</dbReference>
<gene>
    <name evidence="7" type="ORF">PYX00_006274</name>
</gene>
<dbReference type="SMART" id="SM00408">
    <property type="entry name" value="IGc2"/>
    <property type="match status" value="2"/>
</dbReference>
<sequence>MATFLIYVADSPSFAISREPGFGFPIREGIPVSLKCDVDSNPPSSPVWQKDDMSPPVAQSGDGFLNFSAIKREHSGWYKCTSHHLLGDFSSIGYFLNVRYDPVVEVTQDPGIETVPTGKQIEVALGGAVQLQCPEDTTGCWSRVGVGGRLEAVGPGPGLALEDILYQDAGEYRCVAGRRGSYDKWRSEVNVDVTVKGRPVVYPANTSITAYTGQQLDFSVEFCANPPSTKAFWITETQRLRPGQVTSEFIAHNITAGSSIHCQQAHLTLKRVQPAHEGEYIFLVRSPKGLAEGSVVVNVTRVSGYSSTAPRWLSLNILLLTLLTHCQT</sequence>
<evidence type="ECO:0000256" key="2">
    <source>
        <dbReference type="ARBA" id="ARBA00023136"/>
    </source>
</evidence>
<evidence type="ECO:0000256" key="4">
    <source>
        <dbReference type="ARBA" id="ARBA00023180"/>
    </source>
</evidence>
<dbReference type="CDD" id="cd00096">
    <property type="entry name" value="Ig"/>
    <property type="match status" value="1"/>
</dbReference>
<comment type="subcellular location">
    <subcellularLocation>
        <location evidence="1">Membrane</location>
        <topology evidence="1">Single-pass type I membrane protein</topology>
    </subcellularLocation>
</comment>
<keyword evidence="3" id="KW-1015">Disulfide bond</keyword>
<comment type="caution">
    <text evidence="7">The sequence shown here is derived from an EMBL/GenBank/DDBJ whole genome shotgun (WGS) entry which is preliminary data.</text>
</comment>
<accession>A0AAW2HUS4</accession>
<evidence type="ECO:0000256" key="3">
    <source>
        <dbReference type="ARBA" id="ARBA00023157"/>
    </source>
</evidence>
<dbReference type="InterPro" id="IPR003598">
    <property type="entry name" value="Ig_sub2"/>
</dbReference>
<dbReference type="Pfam" id="PF13927">
    <property type="entry name" value="Ig_3"/>
    <property type="match status" value="1"/>
</dbReference>
<dbReference type="InterPro" id="IPR003599">
    <property type="entry name" value="Ig_sub"/>
</dbReference>
<protein>
    <recommendedName>
        <fullName evidence="6">Ig-like domain-containing protein</fullName>
    </recommendedName>
</protein>
<reference evidence="7" key="1">
    <citation type="journal article" date="2024" name="Gigascience">
        <title>Chromosome-level genome of the poultry shaft louse Menopon gallinae provides insight into the host-switching and adaptive evolution of parasitic lice.</title>
        <authorList>
            <person name="Xu Y."/>
            <person name="Ma L."/>
            <person name="Liu S."/>
            <person name="Liang Y."/>
            <person name="Liu Q."/>
            <person name="He Z."/>
            <person name="Tian L."/>
            <person name="Duan Y."/>
            <person name="Cai W."/>
            <person name="Li H."/>
            <person name="Song F."/>
        </authorList>
    </citation>
    <scope>NUCLEOTIDE SEQUENCE</scope>
    <source>
        <strain evidence="7">Cailab_2023a</strain>
    </source>
</reference>
<dbReference type="InterPro" id="IPR036179">
    <property type="entry name" value="Ig-like_dom_sf"/>
</dbReference>
<dbReference type="InterPro" id="IPR013783">
    <property type="entry name" value="Ig-like_fold"/>
</dbReference>
<dbReference type="PANTHER" id="PTHR11640">
    <property type="entry name" value="NEPHRIN"/>
    <property type="match status" value="1"/>
</dbReference>
<dbReference type="SMART" id="SM00409">
    <property type="entry name" value="IG"/>
    <property type="match status" value="3"/>
</dbReference>
<proteinExistence type="predicted"/>